<feature type="transmembrane region" description="Helical" evidence="2">
    <location>
        <begin position="502"/>
        <end position="522"/>
    </location>
</feature>
<reference evidence="4 5" key="1">
    <citation type="submission" date="2019-04" db="EMBL/GenBank/DDBJ databases">
        <title>Comparative genomics and transcriptomics to analyze fruiting body development in filamentous ascomycetes.</title>
        <authorList>
            <consortium name="DOE Joint Genome Institute"/>
            <person name="Lutkenhaus R."/>
            <person name="Traeger S."/>
            <person name="Breuer J."/>
            <person name="Kuo A."/>
            <person name="Lipzen A."/>
            <person name="Pangilinan J."/>
            <person name="Dilworth D."/>
            <person name="Sandor L."/>
            <person name="Poggeler S."/>
            <person name="Barry K."/>
            <person name="Grigoriev I.V."/>
            <person name="Nowrousian M."/>
        </authorList>
    </citation>
    <scope>NUCLEOTIDE SEQUENCE [LARGE SCALE GENOMIC DNA]</scope>
    <source>
        <strain evidence="4 5">CBS 389.68</strain>
    </source>
</reference>
<organism evidence="4 5">
    <name type="scientific">Ascodesmis nigricans</name>
    <dbReference type="NCBI Taxonomy" id="341454"/>
    <lineage>
        <taxon>Eukaryota</taxon>
        <taxon>Fungi</taxon>
        <taxon>Dikarya</taxon>
        <taxon>Ascomycota</taxon>
        <taxon>Pezizomycotina</taxon>
        <taxon>Pezizomycetes</taxon>
        <taxon>Pezizales</taxon>
        <taxon>Ascodesmidaceae</taxon>
        <taxon>Ascodesmis</taxon>
    </lineage>
</organism>
<dbReference type="Proteomes" id="UP000298138">
    <property type="component" value="Unassembled WGS sequence"/>
</dbReference>
<evidence type="ECO:0000256" key="1">
    <source>
        <dbReference type="SAM" id="MobiDB-lite"/>
    </source>
</evidence>
<feature type="region of interest" description="Disordered" evidence="1">
    <location>
        <begin position="155"/>
        <end position="180"/>
    </location>
</feature>
<feature type="transmembrane region" description="Helical" evidence="2">
    <location>
        <begin position="461"/>
        <end position="482"/>
    </location>
</feature>
<feature type="chain" id="PRO_5020362390" evidence="3">
    <location>
        <begin position="32"/>
        <end position="531"/>
    </location>
</feature>
<dbReference type="InParanoid" id="A0A4S2MS55"/>
<accession>A0A4S2MS55</accession>
<dbReference type="EMBL" id="ML220141">
    <property type="protein sequence ID" value="TGZ78438.1"/>
    <property type="molecule type" value="Genomic_DNA"/>
</dbReference>
<feature type="signal peptide" evidence="3">
    <location>
        <begin position="1"/>
        <end position="31"/>
    </location>
</feature>
<dbReference type="OrthoDB" id="5406607at2759"/>
<proteinExistence type="predicted"/>
<evidence type="ECO:0000313" key="5">
    <source>
        <dbReference type="Proteomes" id="UP000298138"/>
    </source>
</evidence>
<evidence type="ECO:0000256" key="2">
    <source>
        <dbReference type="SAM" id="Phobius"/>
    </source>
</evidence>
<keyword evidence="3" id="KW-0732">Signal</keyword>
<keyword evidence="5" id="KW-1185">Reference proteome</keyword>
<dbReference type="AlphaFoldDB" id="A0A4S2MS55"/>
<keyword evidence="2" id="KW-0472">Membrane</keyword>
<evidence type="ECO:0000256" key="3">
    <source>
        <dbReference type="SAM" id="SignalP"/>
    </source>
</evidence>
<feature type="compositionally biased region" description="Basic residues" evidence="1">
    <location>
        <begin position="160"/>
        <end position="177"/>
    </location>
</feature>
<feature type="transmembrane region" description="Helical" evidence="2">
    <location>
        <begin position="426"/>
        <end position="449"/>
    </location>
</feature>
<name>A0A4S2MS55_9PEZI</name>
<gene>
    <name evidence="4" type="ORF">EX30DRAFT_384848</name>
</gene>
<protein>
    <submittedName>
        <fullName evidence="4">Uncharacterized protein</fullName>
    </submittedName>
</protein>
<keyword evidence="2" id="KW-0812">Transmembrane</keyword>
<sequence>MAVLSTLSAPLIPLLHLLHAFLLLAPAAALALPRSTQFITPDDETNNVCLQPASWNQVLSFFLTNYIARIATFKKTSGYEGFRDYVSTFASLFVPFVGISEAAATISRGSRWLGKDDVERALLAKALCVIVREPGWRPENEEIIRGCIIGKGDEAERRREQKRRRRKKKKERRKKGRNSFSSCTATLVMADPGIDVLDNPKKWKIQGYYSLPPMYTIAHLPPGTTLRPLSTSSAKKEEVTISNSYGVVKSFTGAIQIISSLYTLYTAYGDETDRYGYAAFGFSVLPYTIMSFMNTIANLVEATYDTLYLVRSDVMLEAERREHGEFIGEVAELVPASKATELEVAGMTTVDLRFLRRPKGKWVAVEVDDAGKPIDGGVRYKVNFPHDTAAYNPAKDPRDKILVQPVGQSYRFNYVKHKRAGKFQRAAIWVITLLSLVIPYIVIGALSKFNRGTESTLKQRVFMMGWLVSGQTIGVFDLVGQGTKIQRRWPKWAMVENFVDKSIVVVGFALAVGGFVQVGTMLRDFGYCVKV</sequence>
<evidence type="ECO:0000313" key="4">
    <source>
        <dbReference type="EMBL" id="TGZ78438.1"/>
    </source>
</evidence>
<keyword evidence="2" id="KW-1133">Transmembrane helix</keyword>